<organism evidence="2 3">
    <name type="scientific">Nothophoma quercina</name>
    <dbReference type="NCBI Taxonomy" id="749835"/>
    <lineage>
        <taxon>Eukaryota</taxon>
        <taxon>Fungi</taxon>
        <taxon>Dikarya</taxon>
        <taxon>Ascomycota</taxon>
        <taxon>Pezizomycotina</taxon>
        <taxon>Dothideomycetes</taxon>
        <taxon>Pleosporomycetidae</taxon>
        <taxon>Pleosporales</taxon>
        <taxon>Pleosporineae</taxon>
        <taxon>Didymellaceae</taxon>
        <taxon>Nothophoma</taxon>
    </lineage>
</organism>
<comment type="caution">
    <text evidence="2">The sequence shown here is derived from an EMBL/GenBank/DDBJ whole genome shotgun (WGS) entry which is preliminary data.</text>
</comment>
<accession>A0ABR3RAC5</accession>
<name>A0ABR3RAC5_9PLEO</name>
<keyword evidence="1" id="KW-0812">Transmembrane</keyword>
<feature type="transmembrane region" description="Helical" evidence="1">
    <location>
        <begin position="146"/>
        <end position="166"/>
    </location>
</feature>
<gene>
    <name evidence="2" type="ORF">SLS59_005510</name>
</gene>
<proteinExistence type="predicted"/>
<dbReference type="Proteomes" id="UP001521222">
    <property type="component" value="Unassembled WGS sequence"/>
</dbReference>
<evidence type="ECO:0000313" key="2">
    <source>
        <dbReference type="EMBL" id="KAL1601356.1"/>
    </source>
</evidence>
<sequence>MADPFPELNNAFVDGGGAPQPIDAFAQNFMPEHEFAQFLMQPSLAGTGYAFQQPPPVPQPVAGLAYDAYGAPEVPLYVGNADKPWALLDNEDEYGTTLSYDEAQAVENLLGNVSAHDAEDAPERREQTPRMMCSQLKEYQKIGLTWLIKVIHVFSTTSLFLLTFSADGDRHQ</sequence>
<protein>
    <submittedName>
        <fullName evidence="2">Uncharacterized protein</fullName>
    </submittedName>
</protein>
<reference evidence="2 3" key="1">
    <citation type="submission" date="2024-02" db="EMBL/GenBank/DDBJ databases">
        <title>De novo assembly and annotation of 12 fungi associated with fruit tree decline syndrome in Ontario, Canada.</title>
        <authorList>
            <person name="Sulman M."/>
            <person name="Ellouze W."/>
            <person name="Ilyukhin E."/>
        </authorList>
    </citation>
    <scope>NUCLEOTIDE SEQUENCE [LARGE SCALE GENOMIC DNA]</scope>
    <source>
        <strain evidence="2 3">M97-236</strain>
    </source>
</reference>
<keyword evidence="1" id="KW-1133">Transmembrane helix</keyword>
<keyword evidence="3" id="KW-1185">Reference proteome</keyword>
<keyword evidence="1" id="KW-0472">Membrane</keyword>
<dbReference type="EMBL" id="JAKIXB020000016">
    <property type="protein sequence ID" value="KAL1601356.1"/>
    <property type="molecule type" value="Genomic_DNA"/>
</dbReference>
<evidence type="ECO:0000313" key="3">
    <source>
        <dbReference type="Proteomes" id="UP001521222"/>
    </source>
</evidence>
<evidence type="ECO:0000256" key="1">
    <source>
        <dbReference type="SAM" id="Phobius"/>
    </source>
</evidence>